<dbReference type="PANTHER" id="PTHR33988">
    <property type="entry name" value="ENDORIBONUCLEASE MAZF-RELATED"/>
    <property type="match status" value="1"/>
</dbReference>
<dbReference type="Pfam" id="PF02452">
    <property type="entry name" value="PemK_toxin"/>
    <property type="match status" value="1"/>
</dbReference>
<dbReference type="GO" id="GO:0003677">
    <property type="term" value="F:DNA binding"/>
    <property type="evidence" value="ECO:0007669"/>
    <property type="project" value="InterPro"/>
</dbReference>
<dbReference type="GO" id="GO:0006402">
    <property type="term" value="P:mRNA catabolic process"/>
    <property type="evidence" value="ECO:0007669"/>
    <property type="project" value="TreeGrafter"/>
</dbReference>
<dbReference type="InterPro" id="IPR011067">
    <property type="entry name" value="Plasmid_toxin/cell-grow_inhib"/>
</dbReference>
<dbReference type="GO" id="GO:0004521">
    <property type="term" value="F:RNA endonuclease activity"/>
    <property type="evidence" value="ECO:0007669"/>
    <property type="project" value="TreeGrafter"/>
</dbReference>
<sequence length="109" mass="12080">MMNLAIGRGDVWWIGLDPTQGFEIGKTRPCIVLTHDTSNDFRRTVVVVPLSTVATPIIVSVMCRGKPAIAVVDRIRAVAKHRLQSRVETLAPNDLDEVCWSVSTILDLR</sequence>
<accession>A0A450YCE8</accession>
<dbReference type="AlphaFoldDB" id="A0A450YCE8"/>
<dbReference type="Gene3D" id="2.30.30.110">
    <property type="match status" value="1"/>
</dbReference>
<gene>
    <name evidence="1" type="ORF">BECKTC1821E_GA0114239_100441</name>
</gene>
<dbReference type="GO" id="GO:0016075">
    <property type="term" value="P:rRNA catabolic process"/>
    <property type="evidence" value="ECO:0007669"/>
    <property type="project" value="TreeGrafter"/>
</dbReference>
<organism evidence="1">
    <name type="scientific">Candidatus Kentrum sp. TC</name>
    <dbReference type="NCBI Taxonomy" id="2126339"/>
    <lineage>
        <taxon>Bacteria</taxon>
        <taxon>Pseudomonadati</taxon>
        <taxon>Pseudomonadota</taxon>
        <taxon>Gammaproteobacteria</taxon>
        <taxon>Candidatus Kentrum</taxon>
    </lineage>
</organism>
<proteinExistence type="predicted"/>
<reference evidence="1" key="1">
    <citation type="submission" date="2019-02" db="EMBL/GenBank/DDBJ databases">
        <authorList>
            <person name="Gruber-Vodicka R. H."/>
            <person name="Seah K. B. B."/>
        </authorList>
    </citation>
    <scope>NUCLEOTIDE SEQUENCE</scope>
    <source>
        <strain evidence="1">BECK_BZ125</strain>
    </source>
</reference>
<dbReference type="InterPro" id="IPR003477">
    <property type="entry name" value="PemK-like"/>
</dbReference>
<evidence type="ECO:0000313" key="1">
    <source>
        <dbReference type="EMBL" id="VFK39209.1"/>
    </source>
</evidence>
<dbReference type="SUPFAM" id="SSF50118">
    <property type="entry name" value="Cell growth inhibitor/plasmid maintenance toxic component"/>
    <property type="match status" value="1"/>
</dbReference>
<dbReference type="EMBL" id="CAADFT010000004">
    <property type="protein sequence ID" value="VFK39209.1"/>
    <property type="molecule type" value="Genomic_DNA"/>
</dbReference>
<dbReference type="PANTHER" id="PTHR33988:SF2">
    <property type="entry name" value="ENDORIBONUCLEASE MAZF"/>
    <property type="match status" value="1"/>
</dbReference>
<protein>
    <submittedName>
        <fullName evidence="1">mRNA interferase MazF</fullName>
    </submittedName>
</protein>
<name>A0A450YCE8_9GAMM</name>